<name>A0A366HIT1_9BURK</name>
<evidence type="ECO:0000256" key="1">
    <source>
        <dbReference type="ARBA" id="ARBA00005695"/>
    </source>
</evidence>
<dbReference type="InterPro" id="IPR039424">
    <property type="entry name" value="SBP_5"/>
</dbReference>
<dbReference type="AlphaFoldDB" id="A0A366HIT1"/>
<evidence type="ECO:0000313" key="5">
    <source>
        <dbReference type="Proteomes" id="UP000253628"/>
    </source>
</evidence>
<dbReference type="InterPro" id="IPR000914">
    <property type="entry name" value="SBP_5_dom"/>
</dbReference>
<dbReference type="Gene3D" id="3.40.190.10">
    <property type="entry name" value="Periplasmic binding protein-like II"/>
    <property type="match status" value="1"/>
</dbReference>
<dbReference type="OrthoDB" id="9801799at2"/>
<comment type="caution">
    <text evidence="4">The sequence shown here is derived from an EMBL/GenBank/DDBJ whole genome shotgun (WGS) entry which is preliminary data.</text>
</comment>
<dbReference type="GO" id="GO:0015833">
    <property type="term" value="P:peptide transport"/>
    <property type="evidence" value="ECO:0007669"/>
    <property type="project" value="TreeGrafter"/>
</dbReference>
<dbReference type="GO" id="GO:1904680">
    <property type="term" value="F:peptide transmembrane transporter activity"/>
    <property type="evidence" value="ECO:0007669"/>
    <property type="project" value="TreeGrafter"/>
</dbReference>
<dbReference type="EMBL" id="QNRQ01000002">
    <property type="protein sequence ID" value="RBP41826.1"/>
    <property type="molecule type" value="Genomic_DNA"/>
</dbReference>
<gene>
    <name evidence="4" type="ORF">DFR37_102205</name>
</gene>
<feature type="domain" description="Solute-binding protein family 5" evidence="3">
    <location>
        <begin position="85"/>
        <end position="434"/>
    </location>
</feature>
<dbReference type="Proteomes" id="UP000253628">
    <property type="component" value="Unassembled WGS sequence"/>
</dbReference>
<proteinExistence type="inferred from homology"/>
<dbReference type="PROSITE" id="PS51318">
    <property type="entry name" value="TAT"/>
    <property type="match status" value="1"/>
</dbReference>
<dbReference type="Gene3D" id="3.90.76.10">
    <property type="entry name" value="Dipeptide-binding Protein, Domain 1"/>
    <property type="match status" value="1"/>
</dbReference>
<dbReference type="GO" id="GO:0043190">
    <property type="term" value="C:ATP-binding cassette (ABC) transporter complex"/>
    <property type="evidence" value="ECO:0007669"/>
    <property type="project" value="InterPro"/>
</dbReference>
<comment type="similarity">
    <text evidence="1">Belongs to the bacterial solute-binding protein 5 family.</text>
</comment>
<dbReference type="GO" id="GO:0030288">
    <property type="term" value="C:outer membrane-bounded periplasmic space"/>
    <property type="evidence" value="ECO:0007669"/>
    <property type="project" value="UniProtKB-ARBA"/>
</dbReference>
<dbReference type="PIRSF" id="PIRSF002741">
    <property type="entry name" value="MppA"/>
    <property type="match status" value="1"/>
</dbReference>
<dbReference type="PANTHER" id="PTHR30290">
    <property type="entry name" value="PERIPLASMIC BINDING COMPONENT OF ABC TRANSPORTER"/>
    <property type="match status" value="1"/>
</dbReference>
<dbReference type="RefSeq" id="WP_113932072.1">
    <property type="nucleotide sequence ID" value="NZ_JACCEU010000002.1"/>
</dbReference>
<dbReference type="Pfam" id="PF00496">
    <property type="entry name" value="SBP_bac_5"/>
    <property type="match status" value="1"/>
</dbReference>
<dbReference type="InterPro" id="IPR030678">
    <property type="entry name" value="Peptide/Ni-bd"/>
</dbReference>
<dbReference type="SUPFAM" id="SSF53850">
    <property type="entry name" value="Periplasmic binding protein-like II"/>
    <property type="match status" value="1"/>
</dbReference>
<dbReference type="Gene3D" id="3.10.105.10">
    <property type="entry name" value="Dipeptide-binding Protein, Domain 3"/>
    <property type="match status" value="1"/>
</dbReference>
<accession>A0A366HIT1</accession>
<dbReference type="PANTHER" id="PTHR30290:SF38">
    <property type="entry name" value="D,D-DIPEPTIDE-BINDING PERIPLASMIC PROTEIN DDPA-RELATED"/>
    <property type="match status" value="1"/>
</dbReference>
<dbReference type="InterPro" id="IPR006311">
    <property type="entry name" value="TAT_signal"/>
</dbReference>
<organism evidence="4 5">
    <name type="scientific">Eoetvoesiella caeni</name>
    <dbReference type="NCBI Taxonomy" id="645616"/>
    <lineage>
        <taxon>Bacteria</taxon>
        <taxon>Pseudomonadati</taxon>
        <taxon>Pseudomonadota</taxon>
        <taxon>Betaproteobacteria</taxon>
        <taxon>Burkholderiales</taxon>
        <taxon>Alcaligenaceae</taxon>
        <taxon>Eoetvoesiella</taxon>
    </lineage>
</organism>
<protein>
    <submittedName>
        <fullName evidence="4">Peptide/nickel transport system substrate-binding protein</fullName>
    </submittedName>
</protein>
<evidence type="ECO:0000259" key="3">
    <source>
        <dbReference type="Pfam" id="PF00496"/>
    </source>
</evidence>
<evidence type="ECO:0000256" key="2">
    <source>
        <dbReference type="ARBA" id="ARBA00022729"/>
    </source>
</evidence>
<evidence type="ECO:0000313" key="4">
    <source>
        <dbReference type="EMBL" id="RBP41826.1"/>
    </source>
</evidence>
<keyword evidence="2" id="KW-0732">Signal</keyword>
<reference evidence="4 5" key="1">
    <citation type="submission" date="2018-06" db="EMBL/GenBank/DDBJ databases">
        <title>Genomic Encyclopedia of Type Strains, Phase IV (KMG-IV): sequencing the most valuable type-strain genomes for metagenomic binning, comparative biology and taxonomic classification.</title>
        <authorList>
            <person name="Goeker M."/>
        </authorList>
    </citation>
    <scope>NUCLEOTIDE SEQUENCE [LARGE SCALE GENOMIC DNA]</scope>
    <source>
        <strain evidence="4 5">DSM 25520</strain>
    </source>
</reference>
<keyword evidence="5" id="KW-1185">Reference proteome</keyword>
<sequence>MQEKIKIDRRSFMVSGAAAALAASMWPMRDLLAQGAEGKDTLVISYPSDVPSWDPTALTLPIAQSIYATVFDSPLRYTKDLKLGPMQITEWKWLDDKKQRLAITLHDGITFHDGSKMTMEDVKWSLLEHPAENPKLAIRGMFPTLTDVEISSPTQAVLVYKKPTPTAPIFLGFLAAFILPKAYIKKVGMDGFLEKPIGAGPYRIVQYQRGSRLVLEAYDGYWGKKPAVKNVVFLFTPEASSRVALVESKRASLATDIPIRETERLSKTPGITSEIYPISAMYMIKVPSYVKPFDNDNVRKALHLSIDKQALSKALYAGKAPVLSIVATKGTPAYIDDYAFPYDTKEAIALLAKEGYSVKNPVKIRLLTTNGAFPNDYDMARVLASMWKKVGIDATVEETTAAKVMELSHNQKITGLQLYNWANATGDPDNGAGRILDPRLRFSMWRDESIGGRIDALFSETDEKKRIAGYQALLKEASEKSWVIPLLQGVATIAHDSTLNVELQGNGYVSPRLYSWQK</sequence>